<reference evidence="1" key="1">
    <citation type="journal article" date="2023" name="Mol. Phylogenet. Evol.">
        <title>Genome-scale phylogeny and comparative genomics of the fungal order Sordariales.</title>
        <authorList>
            <person name="Hensen N."/>
            <person name="Bonometti L."/>
            <person name="Westerberg I."/>
            <person name="Brannstrom I.O."/>
            <person name="Guillou S."/>
            <person name="Cros-Aarteil S."/>
            <person name="Calhoun S."/>
            <person name="Haridas S."/>
            <person name="Kuo A."/>
            <person name="Mondo S."/>
            <person name="Pangilinan J."/>
            <person name="Riley R."/>
            <person name="LaButti K."/>
            <person name="Andreopoulos B."/>
            <person name="Lipzen A."/>
            <person name="Chen C."/>
            <person name="Yan M."/>
            <person name="Daum C."/>
            <person name="Ng V."/>
            <person name="Clum A."/>
            <person name="Steindorff A."/>
            <person name="Ohm R.A."/>
            <person name="Martin F."/>
            <person name="Silar P."/>
            <person name="Natvig D.O."/>
            <person name="Lalanne C."/>
            <person name="Gautier V."/>
            <person name="Ament-Velasquez S.L."/>
            <person name="Kruys A."/>
            <person name="Hutchinson M.I."/>
            <person name="Powell A.J."/>
            <person name="Barry K."/>
            <person name="Miller A.N."/>
            <person name="Grigoriev I.V."/>
            <person name="Debuchy R."/>
            <person name="Gladieux P."/>
            <person name="Hiltunen Thoren M."/>
            <person name="Johannesson H."/>
        </authorList>
    </citation>
    <scope>NUCLEOTIDE SEQUENCE</scope>
    <source>
        <strain evidence="1">CBS 731.68</strain>
    </source>
</reference>
<dbReference type="RefSeq" id="XP_062649438.1">
    <property type="nucleotide sequence ID" value="XM_062797407.1"/>
</dbReference>
<protein>
    <submittedName>
        <fullName evidence="1">Uncharacterized protein</fullName>
    </submittedName>
</protein>
<dbReference type="EMBL" id="MU853225">
    <property type="protein sequence ID" value="KAK4125667.1"/>
    <property type="molecule type" value="Genomic_DNA"/>
</dbReference>
<reference evidence="1" key="2">
    <citation type="submission" date="2023-05" db="EMBL/GenBank/DDBJ databases">
        <authorList>
            <consortium name="Lawrence Berkeley National Laboratory"/>
            <person name="Steindorff A."/>
            <person name="Hensen N."/>
            <person name="Bonometti L."/>
            <person name="Westerberg I."/>
            <person name="Brannstrom I.O."/>
            <person name="Guillou S."/>
            <person name="Cros-Aarteil S."/>
            <person name="Calhoun S."/>
            <person name="Haridas S."/>
            <person name="Kuo A."/>
            <person name="Mondo S."/>
            <person name="Pangilinan J."/>
            <person name="Riley R."/>
            <person name="Labutti K."/>
            <person name="Andreopoulos B."/>
            <person name="Lipzen A."/>
            <person name="Chen C."/>
            <person name="Yanf M."/>
            <person name="Daum C."/>
            <person name="Ng V."/>
            <person name="Clum A."/>
            <person name="Ohm R."/>
            <person name="Martin F."/>
            <person name="Silar P."/>
            <person name="Natvig D."/>
            <person name="Lalanne C."/>
            <person name="Gautier V."/>
            <person name="Ament-Velasquez S.L."/>
            <person name="Kruys A."/>
            <person name="Hutchinson M.I."/>
            <person name="Powell A.J."/>
            <person name="Barry K."/>
            <person name="Miller A.N."/>
            <person name="Grigoriev I.V."/>
            <person name="Debuchy R."/>
            <person name="Gladieux P."/>
            <person name="Thoren M.H."/>
            <person name="Johannesson H."/>
        </authorList>
    </citation>
    <scope>NUCLEOTIDE SEQUENCE</scope>
    <source>
        <strain evidence="1">CBS 731.68</strain>
    </source>
</reference>
<evidence type="ECO:0000313" key="1">
    <source>
        <dbReference type="EMBL" id="KAK4125667.1"/>
    </source>
</evidence>
<comment type="caution">
    <text evidence="1">The sequence shown here is derived from an EMBL/GenBank/DDBJ whole genome shotgun (WGS) entry which is preliminary data.</text>
</comment>
<dbReference type="AlphaFoldDB" id="A0AAN6U3G6"/>
<gene>
    <name evidence="1" type="ORF">N657DRAFT_708625</name>
</gene>
<dbReference type="Proteomes" id="UP001302602">
    <property type="component" value="Unassembled WGS sequence"/>
</dbReference>
<evidence type="ECO:0000313" key="2">
    <source>
        <dbReference type="Proteomes" id="UP001302602"/>
    </source>
</evidence>
<keyword evidence="2" id="KW-1185">Reference proteome</keyword>
<name>A0AAN6U3G6_9PEZI</name>
<dbReference type="GO" id="GO:0003676">
    <property type="term" value="F:nucleic acid binding"/>
    <property type="evidence" value="ECO:0007669"/>
    <property type="project" value="InterPro"/>
</dbReference>
<organism evidence="1 2">
    <name type="scientific">Parathielavia appendiculata</name>
    <dbReference type="NCBI Taxonomy" id="2587402"/>
    <lineage>
        <taxon>Eukaryota</taxon>
        <taxon>Fungi</taxon>
        <taxon>Dikarya</taxon>
        <taxon>Ascomycota</taxon>
        <taxon>Pezizomycotina</taxon>
        <taxon>Sordariomycetes</taxon>
        <taxon>Sordariomycetidae</taxon>
        <taxon>Sordariales</taxon>
        <taxon>Chaetomiaceae</taxon>
        <taxon>Parathielavia</taxon>
    </lineage>
</organism>
<dbReference type="Gene3D" id="3.30.420.10">
    <property type="entry name" value="Ribonuclease H-like superfamily/Ribonuclease H"/>
    <property type="match status" value="1"/>
</dbReference>
<proteinExistence type="predicted"/>
<sequence length="152" mass="17709">MGQSAKKLSTRIGPWSWLNSEDDRWVEQAWFIDDMLSKNWVELMTIAEALNMATLRLRLQPEITTVVHIFTNSEQSLEYLTRKSGCKRLLDDIVMEPNRYFIKKLSRELHERGGWLVLSRIPGHKHDVVGHAKADKCCTQRFSSRTESLGRH</sequence>
<accession>A0AAN6U3G6</accession>
<dbReference type="InterPro" id="IPR036397">
    <property type="entry name" value="RNaseH_sf"/>
</dbReference>
<dbReference type="GeneID" id="87834179"/>